<proteinExistence type="predicted"/>
<dbReference type="EMBL" id="JAUJFL010000002">
    <property type="protein sequence ID" value="KAK2610358.1"/>
    <property type="molecule type" value="Genomic_DNA"/>
</dbReference>
<comment type="caution">
    <text evidence="2">The sequence shown here is derived from an EMBL/GenBank/DDBJ whole genome shotgun (WGS) entry which is preliminary data.</text>
</comment>
<gene>
    <name evidence="2" type="ORF">N8I77_003800</name>
</gene>
<reference evidence="2" key="1">
    <citation type="submission" date="2023-06" db="EMBL/GenBank/DDBJ databases">
        <authorList>
            <person name="Noh H."/>
        </authorList>
    </citation>
    <scope>NUCLEOTIDE SEQUENCE</scope>
    <source>
        <strain evidence="2">DUCC20226</strain>
    </source>
</reference>
<protein>
    <submittedName>
        <fullName evidence="2">Uncharacterized protein</fullName>
    </submittedName>
</protein>
<dbReference type="AlphaFoldDB" id="A0AAD9W765"/>
<feature type="region of interest" description="Disordered" evidence="1">
    <location>
        <begin position="64"/>
        <end position="126"/>
    </location>
</feature>
<dbReference type="Proteomes" id="UP001265746">
    <property type="component" value="Unassembled WGS sequence"/>
</dbReference>
<name>A0AAD9W765_PHOAM</name>
<keyword evidence="3" id="KW-1185">Reference proteome</keyword>
<evidence type="ECO:0000313" key="3">
    <source>
        <dbReference type="Proteomes" id="UP001265746"/>
    </source>
</evidence>
<sequence length="153" mass="16718">MTYCPTASRIRAVLYCVLCIAQPPPGVPTTHHLASPHTPRAPPCRNLLQSPGIVGHQNIIRFDGKRGPRPPRCSSCDSNSAGSAPLDRDHYPNEAVVLLQKPDEPPGPSAPPVPKGPKAQRPKRPKGFCHIEWSSNLTRLVPLTTQHTYVYVL</sequence>
<evidence type="ECO:0000313" key="2">
    <source>
        <dbReference type="EMBL" id="KAK2610358.1"/>
    </source>
</evidence>
<accession>A0AAD9W765</accession>
<feature type="compositionally biased region" description="Pro residues" evidence="1">
    <location>
        <begin position="105"/>
        <end position="115"/>
    </location>
</feature>
<evidence type="ECO:0000256" key="1">
    <source>
        <dbReference type="SAM" id="MobiDB-lite"/>
    </source>
</evidence>
<organism evidence="2 3">
    <name type="scientific">Phomopsis amygdali</name>
    <name type="common">Fusicoccum amygdali</name>
    <dbReference type="NCBI Taxonomy" id="1214568"/>
    <lineage>
        <taxon>Eukaryota</taxon>
        <taxon>Fungi</taxon>
        <taxon>Dikarya</taxon>
        <taxon>Ascomycota</taxon>
        <taxon>Pezizomycotina</taxon>
        <taxon>Sordariomycetes</taxon>
        <taxon>Sordariomycetidae</taxon>
        <taxon>Diaporthales</taxon>
        <taxon>Diaporthaceae</taxon>
        <taxon>Diaporthe</taxon>
    </lineage>
</organism>